<sequence>MRPITGHPGYFCDITGGIWSRRSRTSKKPFGRLRRCADANSCRFFDGKVRSGESRARVIVKTFRGELPDGVVIVHRDGDKTNCAVGNLGLVTHSTHARVYRRGIRGEQSTNAKLTDADVEFIRSSEKTNGDIANRLGVSNECVGAVRLGKSWMPAPMAHADAQAYDDGSGVTVQSGPLRHAINTVRTAVQRSKFVQIACIGGTFTVSASDDARVAVIAVPVQTSSRDFTAMISSRDREKVIASSLGITTSITANQEEVIFRSGAAIHTAPWISATPHRLGVIDSALVDATAKASIPKKDLLLAVRQSRPLTPYEANACHLQFSSGCAVLSAGHPRTGFSQMALDVGYVGRAFGMYLDLRHVRQAAMAESGDRVEIWLEPTGRRPGVVMTTSGCRILLPVCTSPPVGFTSAMEMMI</sequence>
<dbReference type="Gene3D" id="3.10.150.10">
    <property type="entry name" value="DNA Polymerase III, subunit A, domain 2"/>
    <property type="match status" value="1"/>
</dbReference>
<dbReference type="Pfam" id="PF13392">
    <property type="entry name" value="HNH_3"/>
    <property type="match status" value="1"/>
</dbReference>
<name>A0A517NL57_9BACT</name>
<dbReference type="InterPro" id="IPR044925">
    <property type="entry name" value="His-Me_finger_sf"/>
</dbReference>
<gene>
    <name evidence="2" type="ORF">K227x_62370</name>
</gene>
<evidence type="ECO:0000313" key="3">
    <source>
        <dbReference type="Proteomes" id="UP000318538"/>
    </source>
</evidence>
<dbReference type="Gene3D" id="3.90.75.20">
    <property type="match status" value="1"/>
</dbReference>
<feature type="domain" description="HNH nuclease" evidence="1">
    <location>
        <begin position="57"/>
        <end position="98"/>
    </location>
</feature>
<reference evidence="2 3" key="1">
    <citation type="submission" date="2019-02" db="EMBL/GenBank/DDBJ databases">
        <title>Deep-cultivation of Planctomycetes and their phenomic and genomic characterization uncovers novel biology.</title>
        <authorList>
            <person name="Wiegand S."/>
            <person name="Jogler M."/>
            <person name="Boedeker C."/>
            <person name="Pinto D."/>
            <person name="Vollmers J."/>
            <person name="Rivas-Marin E."/>
            <person name="Kohn T."/>
            <person name="Peeters S.H."/>
            <person name="Heuer A."/>
            <person name="Rast P."/>
            <person name="Oberbeckmann S."/>
            <person name="Bunk B."/>
            <person name="Jeske O."/>
            <person name="Meyerdierks A."/>
            <person name="Storesund J.E."/>
            <person name="Kallscheuer N."/>
            <person name="Luecker S."/>
            <person name="Lage O.M."/>
            <person name="Pohl T."/>
            <person name="Merkel B.J."/>
            <person name="Hornburger P."/>
            <person name="Mueller R.-W."/>
            <person name="Bruemmer F."/>
            <person name="Labrenz M."/>
            <person name="Spormann A.M."/>
            <person name="Op den Camp H."/>
            <person name="Overmann J."/>
            <person name="Amann R."/>
            <person name="Jetten M.S.M."/>
            <person name="Mascher T."/>
            <person name="Medema M.H."/>
            <person name="Devos D.P."/>
            <person name="Kaster A.-K."/>
            <person name="Ovreas L."/>
            <person name="Rohde M."/>
            <person name="Galperin M.Y."/>
            <person name="Jogler C."/>
        </authorList>
    </citation>
    <scope>NUCLEOTIDE SEQUENCE [LARGE SCALE GENOMIC DNA]</scope>
    <source>
        <strain evidence="2 3">K22_7</strain>
    </source>
</reference>
<proteinExistence type="predicted"/>
<evidence type="ECO:0000259" key="1">
    <source>
        <dbReference type="Pfam" id="PF13392"/>
    </source>
</evidence>
<keyword evidence="3" id="KW-1185">Reference proteome</keyword>
<dbReference type="EMBL" id="CP036525">
    <property type="protein sequence ID" value="QDT07809.1"/>
    <property type="molecule type" value="Genomic_DNA"/>
</dbReference>
<accession>A0A517NL57</accession>
<dbReference type="KEGG" id="rlc:K227x_62370"/>
<dbReference type="AlphaFoldDB" id="A0A517NL57"/>
<protein>
    <recommendedName>
        <fullName evidence="1">HNH nuclease domain-containing protein</fullName>
    </recommendedName>
</protein>
<dbReference type="SUPFAM" id="SSF54060">
    <property type="entry name" value="His-Me finger endonucleases"/>
    <property type="match status" value="1"/>
</dbReference>
<dbReference type="InterPro" id="IPR003615">
    <property type="entry name" value="HNH_nuc"/>
</dbReference>
<evidence type="ECO:0000313" key="2">
    <source>
        <dbReference type="EMBL" id="QDT07809.1"/>
    </source>
</evidence>
<organism evidence="2 3">
    <name type="scientific">Rubripirellula lacrimiformis</name>
    <dbReference type="NCBI Taxonomy" id="1930273"/>
    <lineage>
        <taxon>Bacteria</taxon>
        <taxon>Pseudomonadati</taxon>
        <taxon>Planctomycetota</taxon>
        <taxon>Planctomycetia</taxon>
        <taxon>Pirellulales</taxon>
        <taxon>Pirellulaceae</taxon>
        <taxon>Rubripirellula</taxon>
    </lineage>
</organism>
<dbReference type="Proteomes" id="UP000318538">
    <property type="component" value="Chromosome"/>
</dbReference>